<evidence type="ECO:0000313" key="1">
    <source>
        <dbReference type="EMBL" id="MBX25606.1"/>
    </source>
</evidence>
<reference evidence="1" key="1">
    <citation type="submission" date="2018-02" db="EMBL/GenBank/DDBJ databases">
        <title>Rhizophora mucronata_Transcriptome.</title>
        <authorList>
            <person name="Meera S.P."/>
            <person name="Sreeshan A."/>
            <person name="Augustine A."/>
        </authorList>
    </citation>
    <scope>NUCLEOTIDE SEQUENCE</scope>
    <source>
        <tissue evidence="1">Leaf</tissue>
    </source>
</reference>
<dbReference type="AlphaFoldDB" id="A0A2P2M5X1"/>
<proteinExistence type="predicted"/>
<organism evidence="1">
    <name type="scientific">Rhizophora mucronata</name>
    <name type="common">Asiatic mangrove</name>
    <dbReference type="NCBI Taxonomy" id="61149"/>
    <lineage>
        <taxon>Eukaryota</taxon>
        <taxon>Viridiplantae</taxon>
        <taxon>Streptophyta</taxon>
        <taxon>Embryophyta</taxon>
        <taxon>Tracheophyta</taxon>
        <taxon>Spermatophyta</taxon>
        <taxon>Magnoliopsida</taxon>
        <taxon>eudicotyledons</taxon>
        <taxon>Gunneridae</taxon>
        <taxon>Pentapetalae</taxon>
        <taxon>rosids</taxon>
        <taxon>fabids</taxon>
        <taxon>Malpighiales</taxon>
        <taxon>Rhizophoraceae</taxon>
        <taxon>Rhizophora</taxon>
    </lineage>
</organism>
<protein>
    <submittedName>
        <fullName evidence="1">ABC transporter family protein</fullName>
    </submittedName>
</protein>
<name>A0A2P2M5X1_RHIMU</name>
<dbReference type="EMBL" id="GGEC01045122">
    <property type="protein sequence ID" value="MBX25606.1"/>
    <property type="molecule type" value="Transcribed_RNA"/>
</dbReference>
<accession>A0A2P2M5X1</accession>
<sequence>MLAFLSFLFYDCISLPTFRAFQGLCINEFRGLQFDHEHSFDIETGEQVKPHDR</sequence>